<evidence type="ECO:0000313" key="14">
    <source>
        <dbReference type="Proteomes" id="UP000254912"/>
    </source>
</evidence>
<comment type="function">
    <text evidence="12">The main replicative DNA helicase, it participates in initiation and elongation during chromosome replication. Travels ahead of the DNA replisome, separating dsDNA into templates for DNA synthesis. A processive ATP-dependent 5'-3' DNA helicase it has DNA-dependent ATPase activity.</text>
</comment>
<evidence type="ECO:0000256" key="3">
    <source>
        <dbReference type="ARBA" id="ARBA00022705"/>
    </source>
</evidence>
<dbReference type="Pfam" id="PF00772">
    <property type="entry name" value="DnaB"/>
    <property type="match status" value="1"/>
</dbReference>
<keyword evidence="9" id="KW-0413">Isomerase</keyword>
<protein>
    <recommendedName>
        <fullName evidence="11 12">Replicative DNA helicase</fullName>
        <ecNumber evidence="11 12">5.6.2.3</ecNumber>
    </recommendedName>
</protein>
<evidence type="ECO:0000256" key="8">
    <source>
        <dbReference type="ARBA" id="ARBA00023125"/>
    </source>
</evidence>
<evidence type="ECO:0000256" key="6">
    <source>
        <dbReference type="ARBA" id="ARBA00022806"/>
    </source>
</evidence>
<keyword evidence="2 12" id="KW-0639">Primosome</keyword>
<dbReference type="PROSITE" id="PS51199">
    <property type="entry name" value="SF4_HELICASE"/>
    <property type="match status" value="1"/>
</dbReference>
<dbReference type="NCBIfam" id="NF004384">
    <property type="entry name" value="PRK05748.1"/>
    <property type="match status" value="1"/>
</dbReference>
<sequence>MADEVNTLVQQAPQDIQAEQATLGSVLISTDPADTLAEINAIVEPDDFFQTRHRLIYRAMLTLDENLRPIDVLTLIEQLNIMNQLENAGGEAYLAELAVAVPIARNAPVYADIVKQKALRRRLIDLLANGTEESYTDMKSVEDLISELSSGLDAIETGANDADFERIGDVVTDAFDRIELNAKADGTVVGLASGYPALDNMTTGFGGGQVIIIAARPGLGKTAFALNILKNVAVENPTLPVAYFSLEMSAVDLVDRMLAAEGNVHSKHIRTGQLTDEEWTSLTVAMSSLGNTKIYMDASSNIRVSEIRSKLRRLVKREGKLGLVIIDYLQLIEGTGNESRQQQVSAISRAIKNMAMELDVPIIALSQLSRGVESRDDKRPRMSDLRESGSIEQDADIVAFLYRDDYYQRDNDNTESLQDPRHEEADVGDMEVILEKNRRGERGTAHVLFVKSYNKFSSVDYTHDDSNPFG</sequence>
<evidence type="ECO:0000256" key="2">
    <source>
        <dbReference type="ARBA" id="ARBA00022515"/>
    </source>
</evidence>
<dbReference type="KEGG" id="wso:WSWS_00288"/>
<dbReference type="InterPro" id="IPR036185">
    <property type="entry name" value="DNA_heli_DnaB-like_N_sf"/>
</dbReference>
<dbReference type="Gene3D" id="3.40.50.300">
    <property type="entry name" value="P-loop containing nucleotide triphosphate hydrolases"/>
    <property type="match status" value="1"/>
</dbReference>
<dbReference type="InterPro" id="IPR007694">
    <property type="entry name" value="DNA_helicase_DnaB-like_C"/>
</dbReference>
<keyword evidence="14" id="KW-1185">Reference proteome</keyword>
<comment type="catalytic activity">
    <reaction evidence="10 12">
        <text>ATP + H2O = ADP + phosphate + H(+)</text>
        <dbReference type="Rhea" id="RHEA:13065"/>
        <dbReference type="ChEBI" id="CHEBI:15377"/>
        <dbReference type="ChEBI" id="CHEBI:15378"/>
        <dbReference type="ChEBI" id="CHEBI:30616"/>
        <dbReference type="ChEBI" id="CHEBI:43474"/>
        <dbReference type="ChEBI" id="CHEBI:456216"/>
        <dbReference type="EC" id="5.6.2.3"/>
    </reaction>
</comment>
<organism evidence="13 14">
    <name type="scientific">Weissella soli</name>
    <dbReference type="NCBI Taxonomy" id="155866"/>
    <lineage>
        <taxon>Bacteria</taxon>
        <taxon>Bacillati</taxon>
        <taxon>Bacillota</taxon>
        <taxon>Bacilli</taxon>
        <taxon>Lactobacillales</taxon>
        <taxon>Lactobacillaceae</taxon>
        <taxon>Weissella</taxon>
    </lineage>
</organism>
<dbReference type="RefSeq" id="WP_070229591.1">
    <property type="nucleotide sequence ID" value="NZ_BJYO01000006.1"/>
</dbReference>
<evidence type="ECO:0000256" key="12">
    <source>
        <dbReference type="RuleBase" id="RU362085"/>
    </source>
</evidence>
<evidence type="ECO:0000256" key="4">
    <source>
        <dbReference type="ARBA" id="ARBA00022741"/>
    </source>
</evidence>
<dbReference type="GeneID" id="94545498"/>
<dbReference type="CDD" id="cd00984">
    <property type="entry name" value="DnaB_C"/>
    <property type="match status" value="1"/>
</dbReference>
<name>A0A288QUY4_9LACO</name>
<dbReference type="AlphaFoldDB" id="A0A288QUY4"/>
<proteinExistence type="inferred from homology"/>
<gene>
    <name evidence="13" type="ORF">DFP99_1443</name>
</gene>
<evidence type="ECO:0000256" key="10">
    <source>
        <dbReference type="ARBA" id="ARBA00048954"/>
    </source>
</evidence>
<dbReference type="GO" id="GO:1990077">
    <property type="term" value="C:primosome complex"/>
    <property type="evidence" value="ECO:0007669"/>
    <property type="project" value="UniProtKB-UniRule"/>
</dbReference>
<dbReference type="Proteomes" id="UP000254912">
    <property type="component" value="Unassembled WGS sequence"/>
</dbReference>
<keyword evidence="7 12" id="KW-0067">ATP-binding</keyword>
<comment type="caution">
    <text evidence="13">The sequence shown here is derived from an EMBL/GenBank/DDBJ whole genome shotgun (WGS) entry which is preliminary data.</text>
</comment>
<dbReference type="GO" id="GO:0005829">
    <property type="term" value="C:cytosol"/>
    <property type="evidence" value="ECO:0007669"/>
    <property type="project" value="TreeGrafter"/>
</dbReference>
<keyword evidence="8 12" id="KW-0238">DNA-binding</keyword>
<keyword evidence="3 12" id="KW-0235">DNA replication</keyword>
<dbReference type="EC" id="5.6.2.3" evidence="11 12"/>
<dbReference type="EMBL" id="QRAS01000004">
    <property type="protein sequence ID" value="RDL01537.1"/>
    <property type="molecule type" value="Genomic_DNA"/>
</dbReference>
<dbReference type="GO" id="GO:0016887">
    <property type="term" value="F:ATP hydrolysis activity"/>
    <property type="evidence" value="ECO:0007669"/>
    <property type="project" value="RHEA"/>
</dbReference>
<dbReference type="GO" id="GO:0003677">
    <property type="term" value="F:DNA binding"/>
    <property type="evidence" value="ECO:0007669"/>
    <property type="project" value="UniProtKB-UniRule"/>
</dbReference>
<dbReference type="Pfam" id="PF03796">
    <property type="entry name" value="DnaB_C"/>
    <property type="match status" value="1"/>
</dbReference>
<evidence type="ECO:0000256" key="11">
    <source>
        <dbReference type="NCBIfam" id="TIGR00665"/>
    </source>
</evidence>
<evidence type="ECO:0000256" key="9">
    <source>
        <dbReference type="ARBA" id="ARBA00023235"/>
    </source>
</evidence>
<evidence type="ECO:0000256" key="1">
    <source>
        <dbReference type="ARBA" id="ARBA00008428"/>
    </source>
</evidence>
<evidence type="ECO:0000256" key="5">
    <source>
        <dbReference type="ARBA" id="ARBA00022801"/>
    </source>
</evidence>
<reference evidence="13 14" key="1">
    <citation type="submission" date="2018-07" db="EMBL/GenBank/DDBJ databases">
        <title>Genomic Encyclopedia of Type Strains, Phase III (KMG-III): the genomes of soil and plant-associated and newly described type strains.</title>
        <authorList>
            <person name="Whitman W."/>
        </authorList>
    </citation>
    <scope>NUCLEOTIDE SEQUENCE [LARGE SCALE GENOMIC DNA]</scope>
    <source>
        <strain evidence="13 14">CECT 7031</strain>
    </source>
</reference>
<dbReference type="SUPFAM" id="SSF48024">
    <property type="entry name" value="N-terminal domain of DnaB helicase"/>
    <property type="match status" value="1"/>
</dbReference>
<keyword evidence="5 12" id="KW-0378">Hydrolase</keyword>
<evidence type="ECO:0000313" key="13">
    <source>
        <dbReference type="EMBL" id="RDL01537.1"/>
    </source>
</evidence>
<keyword evidence="6 12" id="KW-0347">Helicase</keyword>
<dbReference type="GO" id="GO:0005524">
    <property type="term" value="F:ATP binding"/>
    <property type="evidence" value="ECO:0007669"/>
    <property type="project" value="UniProtKB-UniRule"/>
</dbReference>
<dbReference type="GO" id="GO:0043139">
    <property type="term" value="F:5'-3' DNA helicase activity"/>
    <property type="evidence" value="ECO:0007669"/>
    <property type="project" value="UniProtKB-EC"/>
</dbReference>
<dbReference type="InterPro" id="IPR027417">
    <property type="entry name" value="P-loop_NTPase"/>
</dbReference>
<dbReference type="NCBIfam" id="TIGR00665">
    <property type="entry name" value="DnaB"/>
    <property type="match status" value="1"/>
</dbReference>
<accession>A0A288QUY4</accession>
<dbReference type="SMART" id="SM00382">
    <property type="entry name" value="AAA"/>
    <property type="match status" value="1"/>
</dbReference>
<dbReference type="Gene3D" id="1.10.860.10">
    <property type="entry name" value="DNAb Helicase, Chain A"/>
    <property type="match status" value="1"/>
</dbReference>
<comment type="similarity">
    <text evidence="1 12">Belongs to the helicase family. DnaB subfamily.</text>
</comment>
<dbReference type="InterPro" id="IPR016136">
    <property type="entry name" value="DNA_helicase_N/primase_C"/>
</dbReference>
<dbReference type="InterPro" id="IPR003593">
    <property type="entry name" value="AAA+_ATPase"/>
</dbReference>
<evidence type="ECO:0000256" key="7">
    <source>
        <dbReference type="ARBA" id="ARBA00022840"/>
    </source>
</evidence>
<keyword evidence="4 12" id="KW-0547">Nucleotide-binding</keyword>
<dbReference type="InterPro" id="IPR007692">
    <property type="entry name" value="DNA_helicase_DnaB"/>
</dbReference>
<dbReference type="InterPro" id="IPR007693">
    <property type="entry name" value="DNA_helicase_DnaB-like_N"/>
</dbReference>
<dbReference type="SUPFAM" id="SSF52540">
    <property type="entry name" value="P-loop containing nucleoside triphosphate hydrolases"/>
    <property type="match status" value="1"/>
</dbReference>
<dbReference type="GO" id="GO:0006269">
    <property type="term" value="P:DNA replication, synthesis of primer"/>
    <property type="evidence" value="ECO:0007669"/>
    <property type="project" value="UniProtKB-UniRule"/>
</dbReference>
<dbReference type="PANTHER" id="PTHR30153:SF2">
    <property type="entry name" value="REPLICATIVE DNA HELICASE"/>
    <property type="match status" value="1"/>
</dbReference>
<dbReference type="PANTHER" id="PTHR30153">
    <property type="entry name" value="REPLICATIVE DNA HELICASE DNAB"/>
    <property type="match status" value="1"/>
</dbReference>